<dbReference type="OrthoDB" id="277439at2759"/>
<evidence type="ECO:0000256" key="3">
    <source>
        <dbReference type="ARBA" id="ARBA00022553"/>
    </source>
</evidence>
<keyword evidence="7" id="KW-1185">Reference proteome</keyword>
<dbReference type="PANTHER" id="PTHR14150:SF12">
    <property type="entry name" value="U3 SMALL NUCLEOLAR RNA-ASSOCIATED PROTEIN 14 HOMOLOG A"/>
    <property type="match status" value="1"/>
</dbReference>
<dbReference type="EMBL" id="CAJHJT010000034">
    <property type="protein sequence ID" value="CAD7006305.1"/>
    <property type="molecule type" value="Genomic_DNA"/>
</dbReference>
<evidence type="ECO:0000256" key="2">
    <source>
        <dbReference type="ARBA" id="ARBA00007774"/>
    </source>
</evidence>
<evidence type="ECO:0000256" key="4">
    <source>
        <dbReference type="ARBA" id="ARBA00023242"/>
    </source>
</evidence>
<dbReference type="InterPro" id="IPR006709">
    <property type="entry name" value="SSU_processome_Utp14"/>
</dbReference>
<dbReference type="Pfam" id="PF04615">
    <property type="entry name" value="Utp14"/>
    <property type="match status" value="1"/>
</dbReference>
<dbReference type="AlphaFoldDB" id="A0A811V781"/>
<accession>A0A811V781</accession>
<organism evidence="6 7">
    <name type="scientific">Ceratitis capitata</name>
    <name type="common">Mediterranean fruit fly</name>
    <name type="synonym">Tephritis capitata</name>
    <dbReference type="NCBI Taxonomy" id="7213"/>
    <lineage>
        <taxon>Eukaryota</taxon>
        <taxon>Metazoa</taxon>
        <taxon>Ecdysozoa</taxon>
        <taxon>Arthropoda</taxon>
        <taxon>Hexapoda</taxon>
        <taxon>Insecta</taxon>
        <taxon>Pterygota</taxon>
        <taxon>Neoptera</taxon>
        <taxon>Endopterygota</taxon>
        <taxon>Diptera</taxon>
        <taxon>Brachycera</taxon>
        <taxon>Muscomorpha</taxon>
        <taxon>Tephritoidea</taxon>
        <taxon>Tephritidae</taxon>
        <taxon>Ceratitis</taxon>
        <taxon>Ceratitis</taxon>
    </lineage>
</organism>
<dbReference type="GO" id="GO:0006364">
    <property type="term" value="P:rRNA processing"/>
    <property type="evidence" value="ECO:0007669"/>
    <property type="project" value="InterPro"/>
</dbReference>
<evidence type="ECO:0000313" key="6">
    <source>
        <dbReference type="EMBL" id="CAD7006305.1"/>
    </source>
</evidence>
<reference evidence="6" key="1">
    <citation type="submission" date="2020-11" db="EMBL/GenBank/DDBJ databases">
        <authorList>
            <person name="Whitehead M."/>
        </authorList>
    </citation>
    <scope>NUCLEOTIDE SEQUENCE</scope>
    <source>
        <strain evidence="6">EGII</strain>
    </source>
</reference>
<feature type="region of interest" description="Disordered" evidence="5">
    <location>
        <begin position="71"/>
        <end position="100"/>
    </location>
</feature>
<evidence type="ECO:0000256" key="5">
    <source>
        <dbReference type="SAM" id="MobiDB-lite"/>
    </source>
</evidence>
<name>A0A811V781_CERCA</name>
<keyword evidence="3" id="KW-0597">Phosphoprotein</keyword>
<proteinExistence type="inferred from homology"/>
<dbReference type="Proteomes" id="UP000606786">
    <property type="component" value="Unassembled WGS sequence"/>
</dbReference>
<evidence type="ECO:0000313" key="7">
    <source>
        <dbReference type="Proteomes" id="UP000606786"/>
    </source>
</evidence>
<evidence type="ECO:0000256" key="1">
    <source>
        <dbReference type="ARBA" id="ARBA00004604"/>
    </source>
</evidence>
<keyword evidence="4" id="KW-0539">Nucleus</keyword>
<gene>
    <name evidence="6" type="ORF">CCAP1982_LOCUS14627</name>
</gene>
<dbReference type="PANTHER" id="PTHR14150">
    <property type="entry name" value="U3 SMALL NUCLEOLAR RNA-ASSOCIATED PROTEIN 14"/>
    <property type="match status" value="1"/>
</dbReference>
<sequence length="379" mass="43037">MQEQIKQFEILQKTNPEAALEKLNELEKSRVLERANLRHKNTGTWAKNLQIRAKYDKEVRKDLAEQLQISRQLTKKQNDSDEENENEIVQKSQSRATRPVIDEELITENTAPSKEDGKNLEKILENDNQNINSKAETVKPTAKPVVKEIQPSTTIDPNKLADVKIKQKVNNFIGLNETIGAVDDDIEMSGDEEHDKAYHDQQLTISQAFEDDDIIADFTRDKAKDSEIKNAEIDLFMPGWGSWAGAGISAERQVANKSKRLVLKLAKKEKRRDDNKGGLYINESASKKLRTHLVSEVPFPFTSVADYEGSIRATIGRNCVPETAFRMLTRPAVITHKGQVIEPMDQSELTKPQRKLRNVVDKRIARMNENTTPKAIKSK</sequence>
<protein>
    <submittedName>
        <fullName evidence="6">(Mediterranean fruit fly) hypothetical protein</fullName>
    </submittedName>
</protein>
<dbReference type="GO" id="GO:0032040">
    <property type="term" value="C:small-subunit processome"/>
    <property type="evidence" value="ECO:0007669"/>
    <property type="project" value="InterPro"/>
</dbReference>
<comment type="caution">
    <text evidence="6">The sequence shown here is derived from an EMBL/GenBank/DDBJ whole genome shotgun (WGS) entry which is preliminary data.</text>
</comment>
<comment type="subcellular location">
    <subcellularLocation>
        <location evidence="1">Nucleus</location>
        <location evidence="1">Nucleolus</location>
    </subcellularLocation>
</comment>
<feature type="compositionally biased region" description="Polar residues" evidence="5">
    <location>
        <begin position="87"/>
        <end position="96"/>
    </location>
</feature>
<comment type="similarity">
    <text evidence="2">Belongs to the UTP14 family.</text>
</comment>